<keyword evidence="8" id="KW-0647">Proteasome</keyword>
<evidence type="ECO:0000313" key="15">
    <source>
        <dbReference type="Proteomes" id="UP000799750"/>
    </source>
</evidence>
<keyword evidence="9" id="KW-0007">Acetylation</keyword>
<accession>A0A6A6QJ28</accession>
<sequence>MVQENTTGNPLAAGSLAVFMAASLPKGASPPLKNPWDAIALAVHAGMIAVGFRLVGLGEDHRIDAASDAQDPEPLPSEWNATSSYAFRYRHAQSSMQYLVKVNRLGSKAVVLAMAVGADKTTTFEVTVKDYVSESSIQSTAFPSDASTESISNTLRDVFISVGRLGDFGALLKISVIQKLAPGLNKEGYEDSTETASASSNNQRRSPPPRQPQAPQYDPLRDDPQQPPPARPYPFNDPLAVPPRRGPLPDPMPGFEDEYEINRPARGYGVPGGRFPNLGDNDLYPQGLGPNDPLRPHFGGGLPRPGAGGGGMHPTFDDPMFGGRGGVGGGYDPMAPPGARYDPTGPGGAPRDGRGGMGGPGFPGGGGMGGRPPNPFGGYGDGDFI</sequence>
<evidence type="ECO:0000256" key="8">
    <source>
        <dbReference type="ARBA" id="ARBA00022942"/>
    </source>
</evidence>
<evidence type="ECO:0000256" key="11">
    <source>
        <dbReference type="SAM" id="MobiDB-lite"/>
    </source>
</evidence>
<evidence type="ECO:0000313" key="14">
    <source>
        <dbReference type="EMBL" id="KAF2492016.1"/>
    </source>
</evidence>
<feature type="domain" description="PI31 proteasome regulator N-terminal" evidence="13">
    <location>
        <begin position="29"/>
        <end position="187"/>
    </location>
</feature>
<keyword evidence="15" id="KW-1185">Reference proteome</keyword>
<feature type="compositionally biased region" description="Gly residues" evidence="11">
    <location>
        <begin position="298"/>
        <end position="312"/>
    </location>
</feature>
<dbReference type="GO" id="GO:0004866">
    <property type="term" value="F:endopeptidase inhibitor activity"/>
    <property type="evidence" value="ECO:0007669"/>
    <property type="project" value="InterPro"/>
</dbReference>
<dbReference type="InterPro" id="IPR013886">
    <property type="entry name" value="PI31_Prot_C"/>
</dbReference>
<feature type="compositionally biased region" description="Gly residues" evidence="11">
    <location>
        <begin position="345"/>
        <end position="370"/>
    </location>
</feature>
<reference evidence="14" key="1">
    <citation type="journal article" date="2020" name="Stud. Mycol.">
        <title>101 Dothideomycetes genomes: a test case for predicting lifestyles and emergence of pathogens.</title>
        <authorList>
            <person name="Haridas S."/>
            <person name="Albert R."/>
            <person name="Binder M."/>
            <person name="Bloem J."/>
            <person name="Labutti K."/>
            <person name="Salamov A."/>
            <person name="Andreopoulos B."/>
            <person name="Baker S."/>
            <person name="Barry K."/>
            <person name="Bills G."/>
            <person name="Bluhm B."/>
            <person name="Cannon C."/>
            <person name="Castanera R."/>
            <person name="Culley D."/>
            <person name="Daum C."/>
            <person name="Ezra D."/>
            <person name="Gonzalez J."/>
            <person name="Henrissat B."/>
            <person name="Kuo A."/>
            <person name="Liang C."/>
            <person name="Lipzen A."/>
            <person name="Lutzoni F."/>
            <person name="Magnuson J."/>
            <person name="Mondo S."/>
            <person name="Nolan M."/>
            <person name="Ohm R."/>
            <person name="Pangilinan J."/>
            <person name="Park H.-J."/>
            <person name="Ramirez L."/>
            <person name="Alfaro M."/>
            <person name="Sun H."/>
            <person name="Tritt A."/>
            <person name="Yoshinaga Y."/>
            <person name="Zwiers L.-H."/>
            <person name="Turgeon B."/>
            <person name="Goodwin S."/>
            <person name="Spatafora J."/>
            <person name="Crous P."/>
            <person name="Grigoriev I."/>
        </authorList>
    </citation>
    <scope>NUCLEOTIDE SEQUENCE</scope>
    <source>
        <strain evidence="14">CBS 269.34</strain>
    </source>
</reference>
<evidence type="ECO:0000259" key="12">
    <source>
        <dbReference type="Pfam" id="PF08577"/>
    </source>
</evidence>
<organism evidence="14 15">
    <name type="scientific">Lophium mytilinum</name>
    <dbReference type="NCBI Taxonomy" id="390894"/>
    <lineage>
        <taxon>Eukaryota</taxon>
        <taxon>Fungi</taxon>
        <taxon>Dikarya</taxon>
        <taxon>Ascomycota</taxon>
        <taxon>Pezizomycotina</taxon>
        <taxon>Dothideomycetes</taxon>
        <taxon>Pleosporomycetidae</taxon>
        <taxon>Mytilinidiales</taxon>
        <taxon>Mytilinidiaceae</taxon>
        <taxon>Lophium</taxon>
    </lineage>
</organism>
<dbReference type="EMBL" id="MU004194">
    <property type="protein sequence ID" value="KAF2492016.1"/>
    <property type="molecule type" value="Genomic_DNA"/>
</dbReference>
<comment type="subcellular location">
    <subcellularLocation>
        <location evidence="2">Cytoplasm</location>
    </subcellularLocation>
    <subcellularLocation>
        <location evidence="1">Endoplasmic reticulum</location>
    </subcellularLocation>
</comment>
<dbReference type="GO" id="GO:0000502">
    <property type="term" value="C:proteasome complex"/>
    <property type="evidence" value="ECO:0007669"/>
    <property type="project" value="UniProtKB-KW"/>
</dbReference>
<gene>
    <name evidence="14" type="ORF">BU16DRAFT_491316</name>
</gene>
<feature type="compositionally biased region" description="Pro residues" evidence="11">
    <location>
        <begin position="240"/>
        <end position="252"/>
    </location>
</feature>
<evidence type="ECO:0000256" key="7">
    <source>
        <dbReference type="ARBA" id="ARBA00022824"/>
    </source>
</evidence>
<evidence type="ECO:0000256" key="10">
    <source>
        <dbReference type="ARBA" id="ARBA00024805"/>
    </source>
</evidence>
<name>A0A6A6QJ28_9PEZI</name>
<dbReference type="PANTHER" id="PTHR13266">
    <property type="entry name" value="PROTEASOME INHIBITOR"/>
    <property type="match status" value="1"/>
</dbReference>
<comment type="similarity">
    <text evidence="3">Belongs to the proteasome inhibitor PI31 family.</text>
</comment>
<dbReference type="GO" id="GO:0043161">
    <property type="term" value="P:proteasome-mediated ubiquitin-dependent protein catabolic process"/>
    <property type="evidence" value="ECO:0007669"/>
    <property type="project" value="InterPro"/>
</dbReference>
<dbReference type="InterPro" id="IPR045128">
    <property type="entry name" value="PI31-like"/>
</dbReference>
<evidence type="ECO:0000256" key="1">
    <source>
        <dbReference type="ARBA" id="ARBA00004240"/>
    </source>
</evidence>
<evidence type="ECO:0000256" key="3">
    <source>
        <dbReference type="ARBA" id="ARBA00006405"/>
    </source>
</evidence>
<proteinExistence type="inferred from homology"/>
<dbReference type="Proteomes" id="UP000799750">
    <property type="component" value="Unassembled WGS sequence"/>
</dbReference>
<dbReference type="OrthoDB" id="68090at2759"/>
<dbReference type="Gene3D" id="3.40.1000.30">
    <property type="match status" value="1"/>
</dbReference>
<keyword evidence="6" id="KW-0597">Phosphoprotein</keyword>
<keyword evidence="4" id="KW-0488">Methylation</keyword>
<protein>
    <submittedName>
        <fullName evidence="14">Uncharacterized protein</fullName>
    </submittedName>
</protein>
<evidence type="ECO:0000256" key="5">
    <source>
        <dbReference type="ARBA" id="ARBA00022490"/>
    </source>
</evidence>
<feature type="domain" description="PI31 proteasome regulator C-terminal" evidence="12">
    <location>
        <begin position="278"/>
        <end position="346"/>
    </location>
</feature>
<evidence type="ECO:0000259" key="13">
    <source>
        <dbReference type="Pfam" id="PF11566"/>
    </source>
</evidence>
<evidence type="ECO:0000256" key="4">
    <source>
        <dbReference type="ARBA" id="ARBA00022481"/>
    </source>
</evidence>
<evidence type="ECO:0000256" key="9">
    <source>
        <dbReference type="ARBA" id="ARBA00022990"/>
    </source>
</evidence>
<keyword evidence="7" id="KW-0256">Endoplasmic reticulum</keyword>
<dbReference type="Pfam" id="PF11566">
    <property type="entry name" value="PI31_Prot_N"/>
    <property type="match status" value="1"/>
</dbReference>
<comment type="function">
    <text evidence="10">Plays an important role in control of proteasome function. Inhibits the hydrolysis of protein and peptide substrates by the 20S proteasome. Also inhibits the activation of the proteasome by the proteasome regulatory proteins PA700 and PA28.</text>
</comment>
<evidence type="ECO:0000256" key="2">
    <source>
        <dbReference type="ARBA" id="ARBA00004496"/>
    </source>
</evidence>
<dbReference type="AlphaFoldDB" id="A0A6A6QJ28"/>
<feature type="region of interest" description="Disordered" evidence="11">
    <location>
        <begin position="185"/>
        <end position="385"/>
    </location>
</feature>
<dbReference type="GO" id="GO:0070628">
    <property type="term" value="F:proteasome binding"/>
    <property type="evidence" value="ECO:0007669"/>
    <property type="project" value="InterPro"/>
</dbReference>
<evidence type="ECO:0000256" key="6">
    <source>
        <dbReference type="ARBA" id="ARBA00022553"/>
    </source>
</evidence>
<keyword evidence="5" id="KW-0963">Cytoplasm</keyword>
<dbReference type="PANTHER" id="PTHR13266:SF1">
    <property type="entry name" value="PROTEASOME INHIBITOR PI31 SUBUNIT"/>
    <property type="match status" value="1"/>
</dbReference>
<feature type="compositionally biased region" description="Low complexity" evidence="11">
    <location>
        <begin position="196"/>
        <end position="205"/>
    </location>
</feature>
<dbReference type="GO" id="GO:0005783">
    <property type="term" value="C:endoplasmic reticulum"/>
    <property type="evidence" value="ECO:0007669"/>
    <property type="project" value="UniProtKB-SubCell"/>
</dbReference>
<dbReference type="Pfam" id="PF08577">
    <property type="entry name" value="PI31_Prot_C"/>
    <property type="match status" value="1"/>
</dbReference>
<feature type="compositionally biased region" description="Gly residues" evidence="11">
    <location>
        <begin position="322"/>
        <end position="331"/>
    </location>
</feature>
<dbReference type="InterPro" id="IPR021625">
    <property type="entry name" value="PI31_Prot_N"/>
</dbReference>